<evidence type="ECO:0000313" key="1">
    <source>
        <dbReference type="EMBL" id="OPX53743.1"/>
    </source>
</evidence>
<comment type="caution">
    <text evidence="1">The sequence shown here is derived from an EMBL/GenBank/DDBJ whole genome shotgun (WGS) entry which is preliminary data.</text>
</comment>
<dbReference type="AlphaFoldDB" id="A0A1V4SZG3"/>
<reference evidence="1 2" key="1">
    <citation type="submission" date="2017-01" db="EMBL/GenBank/DDBJ databases">
        <title>Genome Sequencing of a Marine Spirillum, Oceanospirillum multiglobuliferum ATCC 33336, from Japan.</title>
        <authorList>
            <person name="Carney J.G."/>
            <person name="Trachtenberg A.M."/>
            <person name="Rheaume B.A."/>
            <person name="Linnane J.D."/>
            <person name="Pitts N.L."/>
            <person name="Mykles D.L."/>
            <person name="Maclea K.S."/>
        </authorList>
    </citation>
    <scope>NUCLEOTIDE SEQUENCE [LARGE SCALE GENOMIC DNA]</scope>
    <source>
        <strain evidence="1 2">ATCC 33336</strain>
    </source>
</reference>
<feature type="non-terminal residue" evidence="1">
    <location>
        <position position="1"/>
    </location>
</feature>
<sequence>GQVELGGTQAQVVVAEVDYHPADHQLVATVADHQLAATVADHQLAATVADHQLAATVADHQLAATVADHLLAVLAVDQGLSHDYQRSLRHLPREYH</sequence>
<organism evidence="1 2">
    <name type="scientific">Oceanospirillum multiglobuliferum</name>
    <dbReference type="NCBI Taxonomy" id="64969"/>
    <lineage>
        <taxon>Bacteria</taxon>
        <taxon>Pseudomonadati</taxon>
        <taxon>Pseudomonadota</taxon>
        <taxon>Gammaproteobacteria</taxon>
        <taxon>Oceanospirillales</taxon>
        <taxon>Oceanospirillaceae</taxon>
        <taxon>Oceanospirillum</taxon>
    </lineage>
</organism>
<dbReference type="Proteomes" id="UP000191418">
    <property type="component" value="Unassembled WGS sequence"/>
</dbReference>
<dbReference type="EMBL" id="MTSM01000504">
    <property type="protein sequence ID" value="OPX53743.1"/>
    <property type="molecule type" value="Genomic_DNA"/>
</dbReference>
<name>A0A1V4SZG3_9GAMM</name>
<accession>A0A1V4SZG3</accession>
<feature type="non-terminal residue" evidence="1">
    <location>
        <position position="96"/>
    </location>
</feature>
<keyword evidence="2" id="KW-1185">Reference proteome</keyword>
<evidence type="ECO:0000313" key="2">
    <source>
        <dbReference type="Proteomes" id="UP000191418"/>
    </source>
</evidence>
<gene>
    <name evidence="1" type="ORF">BTE48_17885</name>
</gene>
<protein>
    <submittedName>
        <fullName evidence="1">Uncharacterized protein</fullName>
    </submittedName>
</protein>
<proteinExistence type="predicted"/>